<dbReference type="GO" id="GO:0035091">
    <property type="term" value="F:phosphatidylinositol binding"/>
    <property type="evidence" value="ECO:0007669"/>
    <property type="project" value="InterPro"/>
</dbReference>
<dbReference type="InterPro" id="IPR036871">
    <property type="entry name" value="PX_dom_sf"/>
</dbReference>
<dbReference type="InterPro" id="IPR001683">
    <property type="entry name" value="PX_dom"/>
</dbReference>
<gene>
    <name evidence="3" type="ORF">LACBIDRAFT_297205</name>
</gene>
<name>B0DA89_LACBS</name>
<accession>B0DA89</accession>
<sequence length="713" mass="78181">MMSYDINGANQADMPMTTDNYKRAVFRAAPSRFSVEFLTPAKQGGAHSHGMRICPLSLGDRASISSRSSSSDYDVWRRWEDCLWLQDTLESEYKRAAREKRQRLLQGKGVKSFNGMYKQDMASSWESLPPGPDPNSVARDIHQHIPFLTKKGTLFRASLATVEQRQREFEGLIEALFRDDMPALIKEIRSSRIVTDFFGYWRRDYDLDERNRKAGKPRSSVTGSVFSMYFSTSNPDKACADTSSPAKKSPRKSKEKERPHSAVASETTEEPDQSSRRSSTESADACTSVAPRRRALSNSSDSSSSQSDISSGSSAVSSTPAIADEAPFVFGHNPIQASDTAFSVCPLLEPLREEQEDLEKWRREDFKAAYLRRPKTSAGDRPSNRQCSIFISPPNVPDFLGSAGNSPTDETAFADSSIRESWQTTSSNATLLEGLGLTTEPSYRASMASIATFMTTDSANAVIPLTPTTPRPNVAQPFVKARPRISEPVSLSDFEMWSEIDEEDSSTANLDEFPRPTSFISDGADSRPETPLGLFNNDSMPEATDVPEPASPTASTFSETLSICTTTTDLSTSTATTHTSTSTTTTHTSVSTAATDITTASSTSSSYSSILSIKAAHNNSIIMLRVPREITLADLRQRLYNKFVGQEGIPLSQSFVVACMLPKSSTAQRTRSSSVSCAANEAHMELIKSQAEWDLVTTFIDGSKLTLRILDGP</sequence>
<dbReference type="Proteomes" id="UP000001194">
    <property type="component" value="Unassembled WGS sequence"/>
</dbReference>
<dbReference type="KEGG" id="lbc:LACBIDRAFT_297205"/>
<feature type="compositionally biased region" description="Polar residues" evidence="1">
    <location>
        <begin position="234"/>
        <end position="246"/>
    </location>
</feature>
<dbReference type="Gene3D" id="3.30.1520.10">
    <property type="entry name" value="Phox-like domain"/>
    <property type="match status" value="1"/>
</dbReference>
<proteinExistence type="predicted"/>
<dbReference type="STRING" id="486041.B0DA89"/>
<keyword evidence="4" id="KW-1185">Reference proteome</keyword>
<evidence type="ECO:0000313" key="4">
    <source>
        <dbReference type="Proteomes" id="UP000001194"/>
    </source>
</evidence>
<dbReference type="AlphaFoldDB" id="B0DA89"/>
<feature type="region of interest" description="Disordered" evidence="1">
    <location>
        <begin position="234"/>
        <end position="318"/>
    </location>
</feature>
<dbReference type="EMBL" id="DS547101">
    <property type="protein sequence ID" value="EDR08486.1"/>
    <property type="molecule type" value="Genomic_DNA"/>
</dbReference>
<reference evidence="3 4" key="1">
    <citation type="journal article" date="2008" name="Nature">
        <title>The genome of Laccaria bicolor provides insights into mycorrhizal symbiosis.</title>
        <authorList>
            <person name="Martin F."/>
            <person name="Aerts A."/>
            <person name="Ahren D."/>
            <person name="Brun A."/>
            <person name="Danchin E.G.J."/>
            <person name="Duchaussoy F."/>
            <person name="Gibon J."/>
            <person name="Kohler A."/>
            <person name="Lindquist E."/>
            <person name="Pereda V."/>
            <person name="Salamov A."/>
            <person name="Shapiro H.J."/>
            <person name="Wuyts J."/>
            <person name="Blaudez D."/>
            <person name="Buee M."/>
            <person name="Brokstein P."/>
            <person name="Canbaeck B."/>
            <person name="Cohen D."/>
            <person name="Courty P.E."/>
            <person name="Coutinho P.M."/>
            <person name="Delaruelle C."/>
            <person name="Detter J.C."/>
            <person name="Deveau A."/>
            <person name="DiFazio S."/>
            <person name="Duplessis S."/>
            <person name="Fraissinet-Tachet L."/>
            <person name="Lucic E."/>
            <person name="Frey-Klett P."/>
            <person name="Fourrey C."/>
            <person name="Feussner I."/>
            <person name="Gay G."/>
            <person name="Grimwood J."/>
            <person name="Hoegger P.J."/>
            <person name="Jain P."/>
            <person name="Kilaru S."/>
            <person name="Labbe J."/>
            <person name="Lin Y.C."/>
            <person name="Legue V."/>
            <person name="Le Tacon F."/>
            <person name="Marmeisse R."/>
            <person name="Melayah D."/>
            <person name="Montanini B."/>
            <person name="Muratet M."/>
            <person name="Nehls U."/>
            <person name="Niculita-Hirzel H."/>
            <person name="Oudot-Le Secq M.P."/>
            <person name="Peter M."/>
            <person name="Quesneville H."/>
            <person name="Rajashekar B."/>
            <person name="Reich M."/>
            <person name="Rouhier N."/>
            <person name="Schmutz J."/>
            <person name="Yin T."/>
            <person name="Chalot M."/>
            <person name="Henrissat B."/>
            <person name="Kuees U."/>
            <person name="Lucas S."/>
            <person name="Van de Peer Y."/>
            <person name="Podila G.K."/>
            <person name="Polle A."/>
            <person name="Pukkila P.J."/>
            <person name="Richardson P.M."/>
            <person name="Rouze P."/>
            <person name="Sanders I.R."/>
            <person name="Stajich J.E."/>
            <person name="Tunlid A."/>
            <person name="Tuskan G."/>
            <person name="Grigoriev I.V."/>
        </authorList>
    </citation>
    <scope>NUCLEOTIDE SEQUENCE [LARGE SCALE GENOMIC DNA]</scope>
    <source>
        <strain evidence="4">S238N-H82 / ATCC MYA-4686</strain>
    </source>
</reference>
<protein>
    <submittedName>
        <fullName evidence="3">Predicted protein</fullName>
    </submittedName>
</protein>
<evidence type="ECO:0000256" key="1">
    <source>
        <dbReference type="SAM" id="MobiDB-lite"/>
    </source>
</evidence>
<dbReference type="RefSeq" id="XP_001880711.1">
    <property type="nucleotide sequence ID" value="XM_001880676.1"/>
</dbReference>
<dbReference type="InParanoid" id="B0DA89"/>
<dbReference type="GeneID" id="6076527"/>
<feature type="compositionally biased region" description="Low complexity" evidence="1">
    <location>
        <begin position="297"/>
        <end position="318"/>
    </location>
</feature>
<feature type="region of interest" description="Disordered" evidence="1">
    <location>
        <begin position="502"/>
        <end position="557"/>
    </location>
</feature>
<dbReference type="PROSITE" id="PS50195">
    <property type="entry name" value="PX"/>
    <property type="match status" value="1"/>
</dbReference>
<dbReference type="OrthoDB" id="3244370at2759"/>
<organism evidence="4">
    <name type="scientific">Laccaria bicolor (strain S238N-H82 / ATCC MYA-4686)</name>
    <name type="common">Bicoloured deceiver</name>
    <name type="synonym">Laccaria laccata var. bicolor</name>
    <dbReference type="NCBI Taxonomy" id="486041"/>
    <lineage>
        <taxon>Eukaryota</taxon>
        <taxon>Fungi</taxon>
        <taxon>Dikarya</taxon>
        <taxon>Basidiomycota</taxon>
        <taxon>Agaricomycotina</taxon>
        <taxon>Agaricomycetes</taxon>
        <taxon>Agaricomycetidae</taxon>
        <taxon>Agaricales</taxon>
        <taxon>Agaricineae</taxon>
        <taxon>Hydnangiaceae</taxon>
        <taxon>Laccaria</taxon>
    </lineage>
</organism>
<evidence type="ECO:0000259" key="2">
    <source>
        <dbReference type="PROSITE" id="PS50195"/>
    </source>
</evidence>
<dbReference type="HOGENOM" id="CLU_021425_0_0_1"/>
<evidence type="ECO:0000313" key="3">
    <source>
        <dbReference type="EMBL" id="EDR08486.1"/>
    </source>
</evidence>
<feature type="domain" description="PX" evidence="2">
    <location>
        <begin position="1"/>
        <end position="205"/>
    </location>
</feature>